<dbReference type="SUPFAM" id="SSF53155">
    <property type="entry name" value="Methylated DNA-protein cysteine methyltransferase domain"/>
    <property type="match status" value="1"/>
</dbReference>
<evidence type="ECO:0000313" key="13">
    <source>
        <dbReference type="Proteomes" id="UP000281975"/>
    </source>
</evidence>
<dbReference type="InterPro" id="IPR001497">
    <property type="entry name" value="MethylDNA_cys_MeTrfase_AS"/>
</dbReference>
<keyword evidence="6 9" id="KW-0227">DNA damage</keyword>
<dbReference type="HAMAP" id="MF_00772">
    <property type="entry name" value="OGT"/>
    <property type="match status" value="1"/>
</dbReference>
<feature type="domain" description="Methylated-DNA-[protein]-cysteine S-methyltransferase DNA binding" evidence="10">
    <location>
        <begin position="81"/>
        <end position="162"/>
    </location>
</feature>
<dbReference type="FunFam" id="1.10.10.10:FF:000214">
    <property type="entry name" value="Methylated-DNA--protein-cysteine methyltransferase"/>
    <property type="match status" value="1"/>
</dbReference>
<dbReference type="Pfam" id="PF01035">
    <property type="entry name" value="DNA_binding_1"/>
    <property type="match status" value="1"/>
</dbReference>
<dbReference type="AlphaFoldDB" id="A0A420WW85"/>
<comment type="miscellaneous">
    <text evidence="9">This enzyme catalyzes only one turnover and therefore is not strictly catalytic. According to one definition, an enzyme is a biocatalyst that acts repeatedly and over many reaction cycles.</text>
</comment>
<dbReference type="PANTHER" id="PTHR10815:SF5">
    <property type="entry name" value="METHYLATED-DNA--PROTEIN-CYSTEINE METHYLTRANSFERASE"/>
    <property type="match status" value="1"/>
</dbReference>
<dbReference type="InterPro" id="IPR036217">
    <property type="entry name" value="MethylDNA_cys_MeTrfase_DNAb"/>
</dbReference>
<keyword evidence="4 9" id="KW-0489">Methyltransferase</keyword>
<gene>
    <name evidence="12" type="ORF">C7446_1924</name>
</gene>
<keyword evidence="7 9" id="KW-0234">DNA repair</keyword>
<dbReference type="InterPro" id="IPR036388">
    <property type="entry name" value="WH-like_DNA-bd_sf"/>
</dbReference>
<evidence type="ECO:0000256" key="5">
    <source>
        <dbReference type="ARBA" id="ARBA00022679"/>
    </source>
</evidence>
<dbReference type="SUPFAM" id="SSF46767">
    <property type="entry name" value="Methylated DNA-protein cysteine methyltransferase, C-terminal domain"/>
    <property type="match status" value="1"/>
</dbReference>
<protein>
    <recommendedName>
        <fullName evidence="9">Methylated-DNA--protein-cysteine methyltransferase</fullName>
        <ecNumber evidence="9">2.1.1.63</ecNumber>
    </recommendedName>
    <alternativeName>
        <fullName evidence="9">6-O-methylguanine-DNA methyltransferase</fullName>
        <shortName evidence="9">MGMT</shortName>
    </alternativeName>
    <alternativeName>
        <fullName evidence="9">O-6-methylguanine-DNA-alkyltransferase</fullName>
    </alternativeName>
</protein>
<evidence type="ECO:0000256" key="7">
    <source>
        <dbReference type="ARBA" id="ARBA00023204"/>
    </source>
</evidence>
<feature type="domain" description="Methylguanine DNA methyltransferase ribonuclease-like" evidence="11">
    <location>
        <begin position="3"/>
        <end position="77"/>
    </location>
</feature>
<keyword evidence="13" id="KW-1185">Reference proteome</keyword>
<evidence type="ECO:0000256" key="3">
    <source>
        <dbReference type="ARBA" id="ARBA00022490"/>
    </source>
</evidence>
<dbReference type="CDD" id="cd06445">
    <property type="entry name" value="ATase"/>
    <property type="match status" value="1"/>
</dbReference>
<evidence type="ECO:0000259" key="10">
    <source>
        <dbReference type="Pfam" id="PF01035"/>
    </source>
</evidence>
<proteinExistence type="inferred from homology"/>
<comment type="catalytic activity">
    <reaction evidence="8 9">
        <text>a 6-O-methyl-2'-deoxyguanosine in DNA + L-cysteinyl-[protein] = S-methyl-L-cysteinyl-[protein] + a 2'-deoxyguanosine in DNA</text>
        <dbReference type="Rhea" id="RHEA:24000"/>
        <dbReference type="Rhea" id="RHEA-COMP:10131"/>
        <dbReference type="Rhea" id="RHEA-COMP:10132"/>
        <dbReference type="Rhea" id="RHEA-COMP:11367"/>
        <dbReference type="Rhea" id="RHEA-COMP:11368"/>
        <dbReference type="ChEBI" id="CHEBI:29950"/>
        <dbReference type="ChEBI" id="CHEBI:82612"/>
        <dbReference type="ChEBI" id="CHEBI:85445"/>
        <dbReference type="ChEBI" id="CHEBI:85448"/>
        <dbReference type="EC" id="2.1.1.63"/>
    </reaction>
</comment>
<dbReference type="Gene3D" id="1.10.10.10">
    <property type="entry name" value="Winged helix-like DNA-binding domain superfamily/Winged helix DNA-binding domain"/>
    <property type="match status" value="1"/>
</dbReference>
<dbReference type="GO" id="GO:0006307">
    <property type="term" value="P:DNA alkylation repair"/>
    <property type="evidence" value="ECO:0007669"/>
    <property type="project" value="UniProtKB-UniRule"/>
</dbReference>
<dbReference type="InterPro" id="IPR008332">
    <property type="entry name" value="MethylG_MeTrfase_N"/>
</dbReference>
<dbReference type="EMBL" id="RBIN01000005">
    <property type="protein sequence ID" value="RKR03399.1"/>
    <property type="molecule type" value="Genomic_DNA"/>
</dbReference>
<dbReference type="RefSeq" id="WP_121172874.1">
    <property type="nucleotide sequence ID" value="NZ_RBIN01000005.1"/>
</dbReference>
<comment type="function">
    <text evidence="9">Involved in the cellular defense against the biological effects of O6-methylguanine (O6-MeG) and O4-methylthymine (O4-MeT) in DNA. Repairs the methylated nucleobase in DNA by stoichiometrically transferring the methyl group to a cysteine residue in the enzyme. This is a suicide reaction: the enzyme is irreversibly inactivated.</text>
</comment>
<evidence type="ECO:0000256" key="4">
    <source>
        <dbReference type="ARBA" id="ARBA00022603"/>
    </source>
</evidence>
<dbReference type="GO" id="GO:0032259">
    <property type="term" value="P:methylation"/>
    <property type="evidence" value="ECO:0007669"/>
    <property type="project" value="UniProtKB-KW"/>
</dbReference>
<dbReference type="InterPro" id="IPR023546">
    <property type="entry name" value="MGMT"/>
</dbReference>
<reference evidence="12 13" key="1">
    <citation type="submission" date="2018-10" db="EMBL/GenBank/DDBJ databases">
        <title>Genomic Encyclopedia of Type Strains, Phase IV (KMG-IV): sequencing the most valuable type-strain genomes for metagenomic binning, comparative biology and taxonomic classification.</title>
        <authorList>
            <person name="Goeker M."/>
        </authorList>
    </citation>
    <scope>NUCLEOTIDE SEQUENCE [LARGE SCALE GENOMIC DNA]</scope>
    <source>
        <strain evidence="12 13">DSM 23229</strain>
    </source>
</reference>
<feature type="active site" description="Nucleophile; methyl group acceptor" evidence="9">
    <location>
        <position position="133"/>
    </location>
</feature>
<dbReference type="EC" id="2.1.1.63" evidence="9"/>
<evidence type="ECO:0000256" key="2">
    <source>
        <dbReference type="ARBA" id="ARBA00008711"/>
    </source>
</evidence>
<evidence type="ECO:0000256" key="1">
    <source>
        <dbReference type="ARBA" id="ARBA00001286"/>
    </source>
</evidence>
<dbReference type="OrthoDB" id="9811249at2"/>
<evidence type="ECO:0000256" key="6">
    <source>
        <dbReference type="ARBA" id="ARBA00022763"/>
    </source>
</evidence>
<evidence type="ECO:0000313" key="12">
    <source>
        <dbReference type="EMBL" id="RKR03399.1"/>
    </source>
</evidence>
<evidence type="ECO:0000256" key="8">
    <source>
        <dbReference type="ARBA" id="ARBA00049348"/>
    </source>
</evidence>
<dbReference type="GO" id="GO:0005737">
    <property type="term" value="C:cytoplasm"/>
    <property type="evidence" value="ECO:0007669"/>
    <property type="project" value="UniProtKB-SubCell"/>
</dbReference>
<dbReference type="InterPro" id="IPR014048">
    <property type="entry name" value="MethylDNA_cys_MeTrfase_DNA-bd"/>
</dbReference>
<comment type="caution">
    <text evidence="12">The sequence shown here is derived from an EMBL/GenBank/DDBJ whole genome shotgun (WGS) entry which is preliminary data.</text>
</comment>
<dbReference type="PROSITE" id="PS00374">
    <property type="entry name" value="MGMT"/>
    <property type="match status" value="1"/>
</dbReference>
<name>A0A420WW85_9GAMM</name>
<keyword evidence="3 9" id="KW-0963">Cytoplasm</keyword>
<keyword evidence="5 9" id="KW-0808">Transferase</keyword>
<dbReference type="Proteomes" id="UP000281975">
    <property type="component" value="Unassembled WGS sequence"/>
</dbReference>
<dbReference type="PANTHER" id="PTHR10815">
    <property type="entry name" value="METHYLATED-DNA--PROTEIN-CYSTEINE METHYLTRANSFERASE"/>
    <property type="match status" value="1"/>
</dbReference>
<comment type="similarity">
    <text evidence="2 9">Belongs to the MGMT family.</text>
</comment>
<organism evidence="12 13">
    <name type="scientific">Kushneria sinocarnis</name>
    <dbReference type="NCBI Taxonomy" id="595502"/>
    <lineage>
        <taxon>Bacteria</taxon>
        <taxon>Pseudomonadati</taxon>
        <taxon>Pseudomonadota</taxon>
        <taxon>Gammaproteobacteria</taxon>
        <taxon>Oceanospirillales</taxon>
        <taxon>Halomonadaceae</taxon>
        <taxon>Kushneria</taxon>
    </lineage>
</organism>
<dbReference type="Pfam" id="PF02870">
    <property type="entry name" value="Methyltransf_1N"/>
    <property type="match status" value="1"/>
</dbReference>
<evidence type="ECO:0000259" key="11">
    <source>
        <dbReference type="Pfam" id="PF02870"/>
    </source>
</evidence>
<dbReference type="NCBIfam" id="TIGR00589">
    <property type="entry name" value="ogt"/>
    <property type="match status" value="1"/>
</dbReference>
<dbReference type="GO" id="GO:0003908">
    <property type="term" value="F:methylated-DNA-[protein]-cysteine S-methyltransferase activity"/>
    <property type="evidence" value="ECO:0007669"/>
    <property type="project" value="UniProtKB-UniRule"/>
</dbReference>
<evidence type="ECO:0000256" key="9">
    <source>
        <dbReference type="HAMAP-Rule" id="MF_00772"/>
    </source>
</evidence>
<dbReference type="InterPro" id="IPR036631">
    <property type="entry name" value="MGMT_N_sf"/>
</dbReference>
<accession>A0A420WW85</accession>
<dbReference type="Gene3D" id="3.30.160.70">
    <property type="entry name" value="Methylated DNA-protein cysteine methyltransferase domain"/>
    <property type="match status" value="1"/>
</dbReference>
<comment type="subcellular location">
    <subcellularLocation>
        <location evidence="9">Cytoplasm</location>
    </subcellularLocation>
</comment>
<sequence length="188" mass="20001">MTHYASMESPLGEIVLRADEHEQLSGVFLVGQRHFPALTQPSEPVGASRSPVIRHAAEQLAAYFSGERFEFELPLAPPGTAFQQRVWQALRAIPWGTVTAYGMLAEQLSLSPGHARAVGGAVGRNPLSIIVPCHRVLAGSGRLGGYAGGLERKRALLTLEGVGLPADTGVTRVQASEEEGELLRSGTP</sequence>
<comment type="catalytic activity">
    <reaction evidence="1 9">
        <text>a 4-O-methyl-thymidine in DNA + L-cysteinyl-[protein] = a thymidine in DNA + S-methyl-L-cysteinyl-[protein]</text>
        <dbReference type="Rhea" id="RHEA:53428"/>
        <dbReference type="Rhea" id="RHEA-COMP:10131"/>
        <dbReference type="Rhea" id="RHEA-COMP:10132"/>
        <dbReference type="Rhea" id="RHEA-COMP:13555"/>
        <dbReference type="Rhea" id="RHEA-COMP:13556"/>
        <dbReference type="ChEBI" id="CHEBI:29950"/>
        <dbReference type="ChEBI" id="CHEBI:82612"/>
        <dbReference type="ChEBI" id="CHEBI:137386"/>
        <dbReference type="ChEBI" id="CHEBI:137387"/>
        <dbReference type="EC" id="2.1.1.63"/>
    </reaction>
</comment>